<gene>
    <name evidence="3" type="ORF">D0Y65_036383</name>
</gene>
<keyword evidence="2" id="KW-0812">Transmembrane</keyword>
<sequence length="84" mass="9202">MASAVSKVSGDLKSSSFDRVREAPPPPPDSSLLLATRPPRHLQAVSYWTCSKLCAFCFVAGAVFGYSLRGRVKRWASKMLKKLS</sequence>
<dbReference type="Gramene" id="XM_028339832.1">
    <property type="protein sequence ID" value="XP_028195633.1"/>
    <property type="gene ID" value="LOC114380785"/>
</dbReference>
<feature type="transmembrane region" description="Helical" evidence="2">
    <location>
        <begin position="45"/>
        <end position="68"/>
    </location>
</feature>
<evidence type="ECO:0000256" key="2">
    <source>
        <dbReference type="SAM" id="Phobius"/>
    </source>
</evidence>
<dbReference type="Proteomes" id="UP000289340">
    <property type="component" value="Chromosome 13"/>
</dbReference>
<feature type="region of interest" description="Disordered" evidence="1">
    <location>
        <begin position="1"/>
        <end position="34"/>
    </location>
</feature>
<keyword evidence="2" id="KW-1133">Transmembrane helix</keyword>
<evidence type="ECO:0000313" key="3">
    <source>
        <dbReference type="EMBL" id="RZB71980.1"/>
    </source>
</evidence>
<protein>
    <submittedName>
        <fullName evidence="3">Uncharacterized protein</fullName>
    </submittedName>
</protein>
<proteinExistence type="predicted"/>
<dbReference type="AlphaFoldDB" id="A0A445HEE5"/>
<organism evidence="3 4">
    <name type="scientific">Glycine soja</name>
    <name type="common">Wild soybean</name>
    <dbReference type="NCBI Taxonomy" id="3848"/>
    <lineage>
        <taxon>Eukaryota</taxon>
        <taxon>Viridiplantae</taxon>
        <taxon>Streptophyta</taxon>
        <taxon>Embryophyta</taxon>
        <taxon>Tracheophyta</taxon>
        <taxon>Spermatophyta</taxon>
        <taxon>Magnoliopsida</taxon>
        <taxon>eudicotyledons</taxon>
        <taxon>Gunneridae</taxon>
        <taxon>Pentapetalae</taxon>
        <taxon>rosids</taxon>
        <taxon>fabids</taxon>
        <taxon>Fabales</taxon>
        <taxon>Fabaceae</taxon>
        <taxon>Papilionoideae</taxon>
        <taxon>50 kb inversion clade</taxon>
        <taxon>NPAAA clade</taxon>
        <taxon>indigoferoid/millettioid clade</taxon>
        <taxon>Phaseoleae</taxon>
        <taxon>Glycine</taxon>
        <taxon>Glycine subgen. Soja</taxon>
    </lineage>
</organism>
<keyword evidence="2" id="KW-0472">Membrane</keyword>
<accession>A0A445HEE5</accession>
<name>A0A445HEE5_GLYSO</name>
<dbReference type="EMBL" id="QZWG01000013">
    <property type="protein sequence ID" value="RZB71980.1"/>
    <property type="molecule type" value="Genomic_DNA"/>
</dbReference>
<evidence type="ECO:0000256" key="1">
    <source>
        <dbReference type="SAM" id="MobiDB-lite"/>
    </source>
</evidence>
<evidence type="ECO:0000313" key="4">
    <source>
        <dbReference type="Proteomes" id="UP000289340"/>
    </source>
</evidence>
<reference evidence="3 4" key="1">
    <citation type="submission" date="2018-09" db="EMBL/GenBank/DDBJ databases">
        <title>A high-quality reference genome of wild soybean provides a powerful tool to mine soybean genomes.</title>
        <authorList>
            <person name="Xie M."/>
            <person name="Chung C.Y.L."/>
            <person name="Li M.-W."/>
            <person name="Wong F.-L."/>
            <person name="Chan T.-F."/>
            <person name="Lam H.-M."/>
        </authorList>
    </citation>
    <scope>NUCLEOTIDE SEQUENCE [LARGE SCALE GENOMIC DNA]</scope>
    <source>
        <strain evidence="4">cv. W05</strain>
        <tissue evidence="3">Hypocotyl of etiolated seedlings</tissue>
    </source>
</reference>
<comment type="caution">
    <text evidence="3">The sequence shown here is derived from an EMBL/GenBank/DDBJ whole genome shotgun (WGS) entry which is preliminary data.</text>
</comment>
<keyword evidence="4" id="KW-1185">Reference proteome</keyword>